<dbReference type="Proteomes" id="UP000469440">
    <property type="component" value="Unassembled WGS sequence"/>
</dbReference>
<dbReference type="NCBIfam" id="NF047593">
    <property type="entry name" value="IS66_ISAeme5_TnpA"/>
    <property type="match status" value="1"/>
</dbReference>
<name>A0A6N8HXT0_9FIRM</name>
<dbReference type="RefSeq" id="WP_156990099.1">
    <property type="nucleotide sequence ID" value="NZ_VWXL01000035.1"/>
</dbReference>
<sequence length="119" mass="12951">MDAQKIVTQFRLSGWGEAVKKRIASGQTVSAFCEGKGISKATYYYRQKKVREAACTELLEKQSCKAGLVPNGWTQLEEPKLAAAAESALTIDISGCHIKVTASTDSELLAKVCRILRSL</sequence>
<evidence type="ECO:0000313" key="1">
    <source>
        <dbReference type="EMBL" id="MVB10499.1"/>
    </source>
</evidence>
<protein>
    <recommendedName>
        <fullName evidence="3">Transposase</fullName>
    </recommendedName>
</protein>
<accession>A0A6N8HXT0</accession>
<evidence type="ECO:0000313" key="2">
    <source>
        <dbReference type="Proteomes" id="UP000469440"/>
    </source>
</evidence>
<reference evidence="1 2" key="1">
    <citation type="submission" date="2019-09" db="EMBL/GenBank/DDBJ databases">
        <title>Genome sequence of Clostridium sp. EA1.</title>
        <authorList>
            <person name="Poehlein A."/>
            <person name="Bengelsdorf F.R."/>
            <person name="Daniel R."/>
        </authorList>
    </citation>
    <scope>NUCLEOTIDE SEQUENCE [LARGE SCALE GENOMIC DNA]</scope>
    <source>
        <strain evidence="1 2">EA1</strain>
    </source>
</reference>
<dbReference type="OrthoDB" id="9808061at2"/>
<keyword evidence="2" id="KW-1185">Reference proteome</keyword>
<comment type="caution">
    <text evidence="1">The sequence shown here is derived from an EMBL/GenBank/DDBJ whole genome shotgun (WGS) entry which is preliminary data.</text>
</comment>
<dbReference type="AlphaFoldDB" id="A0A6N8HXT0"/>
<proteinExistence type="predicted"/>
<evidence type="ECO:0008006" key="3">
    <source>
        <dbReference type="Google" id="ProtNLM"/>
    </source>
</evidence>
<dbReference type="EMBL" id="VWXL01000035">
    <property type="protein sequence ID" value="MVB10499.1"/>
    <property type="molecule type" value="Genomic_DNA"/>
</dbReference>
<gene>
    <name evidence="1" type="ORF">CAFE_11890</name>
</gene>
<organism evidence="1 2">
    <name type="scientific">Caproicibacter fermentans</name>
    <dbReference type="NCBI Taxonomy" id="2576756"/>
    <lineage>
        <taxon>Bacteria</taxon>
        <taxon>Bacillati</taxon>
        <taxon>Bacillota</taxon>
        <taxon>Clostridia</taxon>
        <taxon>Eubacteriales</taxon>
        <taxon>Acutalibacteraceae</taxon>
        <taxon>Caproicibacter</taxon>
    </lineage>
</organism>